<evidence type="ECO:0000256" key="2">
    <source>
        <dbReference type="SAM" id="MobiDB-lite"/>
    </source>
</evidence>
<sequence length="391" mass="40643">MEALIDLDALKRCQQAASASGDHAAIGTTLQVVGELLAESCALRYDEDVLDVAEGNGTASLAAEGASALERDLTALLDIMNRAGGGRGTVHRDRRPARAGAHEWACSRGRFGPLPADPPRHAAPPPALSMVAEQRSQCGFRCTPEEKIRITRALVASLGVDWRCGNIYRRQALTHERNRMATRKTTKKSELAQAGDHLSAAAKELGSAVSHKMGALGDAVSSGVSRARKQVRTSQDQVARGISSLVKSAEKKFADAQKQLEKAGKAAGKSVASAEKKLEATRRAADRKLAALQSNAERKARALQKAVEKEAAAIKKAVAPKPAAGAAKKAATKAAGAAKKAAAKKAAATRPAAKTAAPRASAKKPPAVKAPARTAGARRVAAKAAPGRSAR</sequence>
<dbReference type="AlphaFoldDB" id="A0A7W8HFU2"/>
<keyword evidence="4" id="KW-1185">Reference proteome</keyword>
<dbReference type="EMBL" id="JACHGB010000001">
    <property type="protein sequence ID" value="MBB5270458.1"/>
    <property type="molecule type" value="Genomic_DNA"/>
</dbReference>
<reference evidence="3 4" key="1">
    <citation type="submission" date="2020-08" db="EMBL/GenBank/DDBJ databases">
        <title>Genomic Encyclopedia of Type Strains, Phase IV (KMG-IV): sequencing the most valuable type-strain genomes for metagenomic binning, comparative biology and taxonomic classification.</title>
        <authorList>
            <person name="Goeker M."/>
        </authorList>
    </citation>
    <scope>NUCLEOTIDE SEQUENCE [LARGE SCALE GENOMIC DNA]</scope>
    <source>
        <strain evidence="3 4">DSM 29781</strain>
    </source>
</reference>
<feature type="coiled-coil region" evidence="1">
    <location>
        <begin position="246"/>
        <end position="313"/>
    </location>
</feature>
<comment type="caution">
    <text evidence="3">The sequence shown here is derived from an EMBL/GenBank/DDBJ whole genome shotgun (WGS) entry which is preliminary data.</text>
</comment>
<dbReference type="RefSeq" id="WP_183963829.1">
    <property type="nucleotide sequence ID" value="NZ_BAABEW010000004.1"/>
</dbReference>
<protein>
    <submittedName>
        <fullName evidence="3">Uncharacterized protein</fullName>
    </submittedName>
</protein>
<organism evidence="3 4">
    <name type="scientific">Quisquiliibacterium transsilvanicum</name>
    <dbReference type="NCBI Taxonomy" id="1549638"/>
    <lineage>
        <taxon>Bacteria</taxon>
        <taxon>Pseudomonadati</taxon>
        <taxon>Pseudomonadota</taxon>
        <taxon>Betaproteobacteria</taxon>
        <taxon>Burkholderiales</taxon>
        <taxon>Burkholderiaceae</taxon>
        <taxon>Quisquiliibacterium</taxon>
    </lineage>
</organism>
<name>A0A7W8HFU2_9BURK</name>
<feature type="region of interest" description="Disordered" evidence="2">
    <location>
        <begin position="319"/>
        <end position="391"/>
    </location>
</feature>
<keyword evidence="1" id="KW-0175">Coiled coil</keyword>
<gene>
    <name evidence="3" type="ORF">HNQ70_000442</name>
</gene>
<accession>A0A7W8HFU2</accession>
<evidence type="ECO:0000256" key="1">
    <source>
        <dbReference type="SAM" id="Coils"/>
    </source>
</evidence>
<evidence type="ECO:0000313" key="4">
    <source>
        <dbReference type="Proteomes" id="UP000532440"/>
    </source>
</evidence>
<dbReference type="Proteomes" id="UP000532440">
    <property type="component" value="Unassembled WGS sequence"/>
</dbReference>
<evidence type="ECO:0000313" key="3">
    <source>
        <dbReference type="EMBL" id="MBB5270458.1"/>
    </source>
</evidence>
<proteinExistence type="predicted"/>